<dbReference type="EMBL" id="CAJVPZ010056236">
    <property type="protein sequence ID" value="CAG8785451.1"/>
    <property type="molecule type" value="Genomic_DNA"/>
</dbReference>
<organism evidence="1 2">
    <name type="scientific">Racocetra fulgida</name>
    <dbReference type="NCBI Taxonomy" id="60492"/>
    <lineage>
        <taxon>Eukaryota</taxon>
        <taxon>Fungi</taxon>
        <taxon>Fungi incertae sedis</taxon>
        <taxon>Mucoromycota</taxon>
        <taxon>Glomeromycotina</taxon>
        <taxon>Glomeromycetes</taxon>
        <taxon>Diversisporales</taxon>
        <taxon>Gigasporaceae</taxon>
        <taxon>Racocetra</taxon>
    </lineage>
</organism>
<reference evidence="1" key="1">
    <citation type="submission" date="2021-06" db="EMBL/GenBank/DDBJ databases">
        <authorList>
            <person name="Kallberg Y."/>
            <person name="Tangrot J."/>
            <person name="Rosling A."/>
        </authorList>
    </citation>
    <scope>NUCLEOTIDE SEQUENCE</scope>
    <source>
        <strain evidence="1">IN212</strain>
    </source>
</reference>
<feature type="non-terminal residue" evidence="1">
    <location>
        <position position="57"/>
    </location>
</feature>
<name>A0A9N9P549_9GLOM</name>
<feature type="non-terminal residue" evidence="1">
    <location>
        <position position="1"/>
    </location>
</feature>
<protein>
    <submittedName>
        <fullName evidence="1">9872_t:CDS:1</fullName>
    </submittedName>
</protein>
<evidence type="ECO:0000313" key="2">
    <source>
        <dbReference type="Proteomes" id="UP000789396"/>
    </source>
</evidence>
<proteinExistence type="predicted"/>
<gene>
    <name evidence="1" type="ORF">RFULGI_LOCUS16204</name>
</gene>
<keyword evidence="2" id="KW-1185">Reference proteome</keyword>
<sequence>DSTITKKLSGYQHHSGTIDKILKQHHKTQHQTAIINADPKLKVYNRARIGKNSKVNK</sequence>
<comment type="caution">
    <text evidence="1">The sequence shown here is derived from an EMBL/GenBank/DDBJ whole genome shotgun (WGS) entry which is preliminary data.</text>
</comment>
<accession>A0A9N9P549</accession>
<dbReference type="Proteomes" id="UP000789396">
    <property type="component" value="Unassembled WGS sequence"/>
</dbReference>
<dbReference type="AlphaFoldDB" id="A0A9N9P549"/>
<evidence type="ECO:0000313" key="1">
    <source>
        <dbReference type="EMBL" id="CAG8785451.1"/>
    </source>
</evidence>